<comment type="caution">
    <text evidence="4">The sequence shown here is derived from an EMBL/GenBank/DDBJ whole genome shotgun (WGS) entry which is preliminary data.</text>
</comment>
<reference evidence="4 5" key="1">
    <citation type="submission" date="2016-04" db="EMBL/GenBank/DDBJ databases">
        <title>Draft Genome Assembly of the Bloom-forming Cyanobacterium Nodularia spumigena Strain CENA596 in Shrimp Production Ponds.</title>
        <authorList>
            <person name="Popin R.V."/>
            <person name="Rigonato J."/>
            <person name="Abreu V.A."/>
            <person name="Andreote A.P."/>
            <person name="Silveira S.B."/>
            <person name="Odebrecht C."/>
            <person name="Fiore M.F."/>
        </authorList>
    </citation>
    <scope>NUCLEOTIDE SEQUENCE [LARGE SCALE GENOMIC DNA]</scope>
    <source>
        <strain evidence="4 5">CENA596</strain>
    </source>
</reference>
<feature type="region of interest" description="Disordered" evidence="1">
    <location>
        <begin position="93"/>
        <end position="125"/>
    </location>
</feature>
<evidence type="ECO:0000256" key="2">
    <source>
        <dbReference type="SAM" id="SignalP"/>
    </source>
</evidence>
<evidence type="ECO:0000313" key="5">
    <source>
        <dbReference type="Proteomes" id="UP000076555"/>
    </source>
</evidence>
<evidence type="ECO:0000259" key="3">
    <source>
        <dbReference type="Pfam" id="PF13767"/>
    </source>
</evidence>
<dbReference type="Proteomes" id="UP000076555">
    <property type="component" value="Unassembled WGS sequence"/>
</dbReference>
<feature type="compositionally biased region" description="Low complexity" evidence="1">
    <location>
        <begin position="98"/>
        <end position="112"/>
    </location>
</feature>
<evidence type="ECO:0000313" key="4">
    <source>
        <dbReference type="EMBL" id="KZL51103.1"/>
    </source>
</evidence>
<keyword evidence="2" id="KW-0732">Signal</keyword>
<protein>
    <recommendedName>
        <fullName evidence="3">DUF4168 domain-containing protein</fullName>
    </recommendedName>
</protein>
<accession>A0A161UY07</accession>
<organism evidence="4 5">
    <name type="scientific">Nodularia spumigena CENA596</name>
    <dbReference type="NCBI Taxonomy" id="1819295"/>
    <lineage>
        <taxon>Bacteria</taxon>
        <taxon>Bacillati</taxon>
        <taxon>Cyanobacteriota</taxon>
        <taxon>Cyanophyceae</taxon>
        <taxon>Nostocales</taxon>
        <taxon>Nodulariaceae</taxon>
        <taxon>Nodularia</taxon>
    </lineage>
</organism>
<feature type="domain" description="DUF4168" evidence="3">
    <location>
        <begin position="107"/>
        <end position="167"/>
    </location>
</feature>
<dbReference type="RefSeq" id="WP_063871638.1">
    <property type="nucleotide sequence ID" value="NZ_CAWMRI010000044.1"/>
</dbReference>
<feature type="chain" id="PRO_5007828342" description="DUF4168 domain-containing protein" evidence="2">
    <location>
        <begin position="25"/>
        <end position="174"/>
    </location>
</feature>
<dbReference type="InterPro" id="IPR025433">
    <property type="entry name" value="DUF4168"/>
</dbReference>
<dbReference type="Pfam" id="PF13767">
    <property type="entry name" value="DUF4168"/>
    <property type="match status" value="2"/>
</dbReference>
<dbReference type="AlphaFoldDB" id="A0A161UY07"/>
<sequence length="174" mass="19078">MLKQLLKGSSIFVILLAGNLSALAQVPESKPQTQASQALQKPLQISQVQTIVSQEELQQFANLLPTLQEIGQTSQHRAVQAIEQSGLSVERFQELSEAQQSPGATPSSPATPEEQQSFNQVAPEIQSIQEETLAQQEEAVRAGGLEPNRFNEILVAIQEDPTLQQQVQQLMQNN</sequence>
<gene>
    <name evidence="4" type="ORF">A2T98_03885</name>
</gene>
<dbReference type="EMBL" id="LWAJ01000044">
    <property type="protein sequence ID" value="KZL51103.1"/>
    <property type="molecule type" value="Genomic_DNA"/>
</dbReference>
<feature type="domain" description="DUF4168" evidence="3">
    <location>
        <begin position="32"/>
        <end position="101"/>
    </location>
</feature>
<name>A0A161UY07_NODSP</name>
<feature type="signal peptide" evidence="2">
    <location>
        <begin position="1"/>
        <end position="24"/>
    </location>
</feature>
<evidence type="ECO:0000256" key="1">
    <source>
        <dbReference type="SAM" id="MobiDB-lite"/>
    </source>
</evidence>
<proteinExistence type="predicted"/>
<feature type="compositionally biased region" description="Polar residues" evidence="1">
    <location>
        <begin position="113"/>
        <end position="125"/>
    </location>
</feature>
<dbReference type="OrthoDB" id="530963at2"/>